<comment type="catalytic activity">
    <reaction evidence="5">
        <text>a tetracycline + NADPH + O2 + H(+) = an 11a-hydroxytetracycline + NADP(+) + H2O</text>
        <dbReference type="Rhea" id="RHEA:61444"/>
        <dbReference type="ChEBI" id="CHEBI:15377"/>
        <dbReference type="ChEBI" id="CHEBI:15378"/>
        <dbReference type="ChEBI" id="CHEBI:15379"/>
        <dbReference type="ChEBI" id="CHEBI:57783"/>
        <dbReference type="ChEBI" id="CHEBI:58349"/>
        <dbReference type="ChEBI" id="CHEBI:144644"/>
        <dbReference type="ChEBI" id="CHEBI:144645"/>
    </reaction>
</comment>
<dbReference type="Proteomes" id="UP000464577">
    <property type="component" value="Chromosome"/>
</dbReference>
<comment type="subcellular location">
    <subcellularLocation>
        <location evidence="5">Cytoplasm</location>
    </subcellularLocation>
</comment>
<dbReference type="EMBL" id="CP045997">
    <property type="protein sequence ID" value="QHV97815.1"/>
    <property type="molecule type" value="Genomic_DNA"/>
</dbReference>
<keyword evidence="1 5" id="KW-0285">Flavoprotein</keyword>
<feature type="binding site" evidence="5">
    <location>
        <position position="50"/>
    </location>
    <ligand>
        <name>NADPH</name>
        <dbReference type="ChEBI" id="CHEBI:57783"/>
    </ligand>
</feature>
<dbReference type="AlphaFoldDB" id="A0A6P1VYG3"/>
<dbReference type="RefSeq" id="WP_162388227.1">
    <property type="nucleotide sequence ID" value="NZ_CP045997.1"/>
</dbReference>
<dbReference type="InterPro" id="IPR002938">
    <property type="entry name" value="FAD-bd"/>
</dbReference>
<evidence type="ECO:0000313" key="8">
    <source>
        <dbReference type="Proteomes" id="UP000464577"/>
    </source>
</evidence>
<keyword evidence="2 5" id="KW-0274">FAD</keyword>
<dbReference type="GO" id="GO:0004497">
    <property type="term" value="F:monooxygenase activity"/>
    <property type="evidence" value="ECO:0007669"/>
    <property type="project" value="UniProtKB-UniRule"/>
</dbReference>
<dbReference type="Gene3D" id="3.50.50.60">
    <property type="entry name" value="FAD/NAD(P)-binding domain"/>
    <property type="match status" value="1"/>
</dbReference>
<dbReference type="InterPro" id="IPR043683">
    <property type="entry name" value="TetX_monooxygenase"/>
</dbReference>
<name>A0A6P1VYG3_9BACT</name>
<comment type="subunit">
    <text evidence="5">Monomer.</text>
</comment>
<proteinExistence type="inferred from homology"/>
<keyword evidence="5" id="KW-0547">Nucleotide-binding</keyword>
<keyword evidence="8" id="KW-1185">Reference proteome</keyword>
<dbReference type="Pfam" id="PF01494">
    <property type="entry name" value="FAD_binding_3"/>
    <property type="match status" value="2"/>
</dbReference>
<dbReference type="KEGG" id="senf:GJR95_23650"/>
<reference evidence="7 8" key="1">
    <citation type="submission" date="2019-11" db="EMBL/GenBank/DDBJ databases">
        <title>Spirosoma endbachense sp. nov., isolated from a natural salt meadow.</title>
        <authorList>
            <person name="Rojas J."/>
            <person name="Ambika Manirajan B."/>
            <person name="Ratering S."/>
            <person name="Suarez C."/>
            <person name="Geissler-Plaum R."/>
            <person name="Schnell S."/>
        </authorList>
    </citation>
    <scope>NUCLEOTIDE SEQUENCE [LARGE SCALE GENOMIC DNA]</scope>
    <source>
        <strain evidence="7 8">I-24</strain>
    </source>
</reference>
<evidence type="ECO:0000256" key="1">
    <source>
        <dbReference type="ARBA" id="ARBA00022630"/>
    </source>
</evidence>
<keyword evidence="5" id="KW-0521">NADP</keyword>
<dbReference type="GO" id="GO:0071949">
    <property type="term" value="F:FAD binding"/>
    <property type="evidence" value="ECO:0007669"/>
    <property type="project" value="InterPro"/>
</dbReference>
<dbReference type="PANTHER" id="PTHR46972:SF1">
    <property type="entry name" value="FAD DEPENDENT OXIDOREDUCTASE DOMAIN-CONTAINING PROTEIN"/>
    <property type="match status" value="1"/>
</dbReference>
<dbReference type="PANTHER" id="PTHR46972">
    <property type="entry name" value="MONOOXYGENASE ASQM-RELATED"/>
    <property type="match status" value="1"/>
</dbReference>
<dbReference type="GO" id="GO:0046677">
    <property type="term" value="P:response to antibiotic"/>
    <property type="evidence" value="ECO:0007669"/>
    <property type="project" value="InterPro"/>
</dbReference>
<keyword evidence="3 5" id="KW-0560">Oxidoreductase</keyword>
<gene>
    <name evidence="7" type="ORF">GJR95_23650</name>
</gene>
<accession>A0A6P1VYG3</accession>
<feature type="binding site" evidence="5">
    <location>
        <position position="57"/>
    </location>
    <ligand>
        <name>FAD</name>
        <dbReference type="ChEBI" id="CHEBI:57692"/>
    </ligand>
</feature>
<comment type="domain">
    <text evidence="5">Consists of an N-terminal FAD-binding domain with a Rossman fold and a C-terminal substrate-binding domain.</text>
</comment>
<dbReference type="InterPro" id="IPR036188">
    <property type="entry name" value="FAD/NAD-bd_sf"/>
</dbReference>
<organism evidence="7 8">
    <name type="scientific">Spirosoma endbachense</name>
    <dbReference type="NCBI Taxonomy" id="2666025"/>
    <lineage>
        <taxon>Bacteria</taxon>
        <taxon>Pseudomonadati</taxon>
        <taxon>Bacteroidota</taxon>
        <taxon>Cytophagia</taxon>
        <taxon>Cytophagales</taxon>
        <taxon>Cytophagaceae</taxon>
        <taxon>Spirosoma</taxon>
    </lineage>
</organism>
<dbReference type="HAMAP" id="MF_00845">
    <property type="entry name" value="TetX_monooxygenase"/>
    <property type="match status" value="1"/>
</dbReference>
<keyword evidence="4 5" id="KW-0503">Monooxygenase</keyword>
<comment type="function">
    <text evidence="5">An FAD-requiring monooxygenase active on some tetracycline antibiotic derivatives, which leads to their inactivation. Hydroxylates carbon 11a of tetracycline and some analogs.</text>
</comment>
<keyword evidence="5" id="KW-0963">Cytoplasm</keyword>
<evidence type="ECO:0000256" key="5">
    <source>
        <dbReference type="HAMAP-Rule" id="MF_00845"/>
    </source>
</evidence>
<sequence>MDTQKGLNLLENKRIAIVGGGPGGLTLALLLQRKGADVTVYERDYSQETRIQGAIVDLHVDSGLKVIKAAGLLDAFKANYMSGADKYRTLDQQANICVDEPSQGTAADFDNIHFRPEIDRGTLRNVLLNVLLPGTVIWDRQLTSLEEMATEWHLTFKNGTTAVADLVIGADGYRSKIRPYVTDSKALYSGVTIIQGEIDHPEKDCPEMDELIDRGNLMAIGVGKSIAAQPRGDGGLTFYASSLYAEDWIKTSGIDFTSPDDVYGYLVNFYEGWNPVFYTLFKACNYFVPRPLTYFPLDQPWATQSIITLIGDAAHLMPPSGEGVNTAMLDALDLSECLTSRKFTDLQTAIAAYEGQMRARAVILLAEALEGINEFASPSAASVKELVQQYNQKGS</sequence>
<evidence type="ECO:0000256" key="4">
    <source>
        <dbReference type="ARBA" id="ARBA00023033"/>
    </source>
</evidence>
<feature type="binding site" evidence="5">
    <location>
        <position position="120"/>
    </location>
    <ligand>
        <name>FAD</name>
        <dbReference type="ChEBI" id="CHEBI:57692"/>
    </ligand>
</feature>
<dbReference type="PRINTS" id="PR00420">
    <property type="entry name" value="RNGMNOXGNASE"/>
</dbReference>
<comment type="similarity">
    <text evidence="5">Belongs to the aromatic-ring hydroxylase family. TetX subfamily.</text>
</comment>
<feature type="binding site" evidence="5">
    <location>
        <position position="312"/>
    </location>
    <ligand>
        <name>FAD</name>
        <dbReference type="ChEBI" id="CHEBI:57692"/>
    </ligand>
</feature>
<evidence type="ECO:0000313" key="7">
    <source>
        <dbReference type="EMBL" id="QHV97815.1"/>
    </source>
</evidence>
<evidence type="ECO:0000259" key="6">
    <source>
        <dbReference type="Pfam" id="PF01494"/>
    </source>
</evidence>
<feature type="domain" description="FAD-binding" evidence="6">
    <location>
        <begin position="15"/>
        <end position="180"/>
    </location>
</feature>
<evidence type="ECO:0000256" key="3">
    <source>
        <dbReference type="ARBA" id="ARBA00023002"/>
    </source>
</evidence>
<comment type="cofactor">
    <cofactor evidence="5">
        <name>FAD</name>
        <dbReference type="ChEBI" id="CHEBI:57692"/>
    </cofactor>
</comment>
<dbReference type="SUPFAM" id="SSF51905">
    <property type="entry name" value="FAD/NAD(P)-binding domain"/>
    <property type="match status" value="1"/>
</dbReference>
<protein>
    <recommendedName>
        <fullName evidence="5">Flavin-dependent monooxygenase</fullName>
    </recommendedName>
    <alternativeName>
        <fullName evidence="5">TetX monooxygenase</fullName>
        <shortName evidence="5">TetX</shortName>
        <ecNumber evidence="5">1.14.13.-</ecNumber>
    </alternativeName>
</protein>
<evidence type="ECO:0000256" key="2">
    <source>
        <dbReference type="ARBA" id="ARBA00022827"/>
    </source>
</evidence>
<feature type="domain" description="FAD-binding" evidence="6">
    <location>
        <begin position="308"/>
        <end position="339"/>
    </location>
</feature>
<dbReference type="EC" id="1.14.13.-" evidence="5"/>
<dbReference type="GO" id="GO:0005737">
    <property type="term" value="C:cytoplasm"/>
    <property type="evidence" value="ECO:0007669"/>
    <property type="project" value="UniProtKB-SubCell"/>
</dbReference>